<gene>
    <name evidence="2" type="ORF">LTR24_010456</name>
</gene>
<dbReference type="Gene3D" id="3.60.10.10">
    <property type="entry name" value="Endonuclease/exonuclease/phosphatase"/>
    <property type="match status" value="1"/>
</dbReference>
<feature type="domain" description="Inositol polyphosphate-related phosphatase" evidence="1">
    <location>
        <begin position="49"/>
        <end position="419"/>
    </location>
</feature>
<dbReference type="SUPFAM" id="SSF56219">
    <property type="entry name" value="DNase I-like"/>
    <property type="match status" value="1"/>
</dbReference>
<dbReference type="EMBL" id="JAVRRG010000330">
    <property type="protein sequence ID" value="KAK5072301.1"/>
    <property type="molecule type" value="Genomic_DNA"/>
</dbReference>
<dbReference type="PANTHER" id="PTHR11200:SF286">
    <property type="entry name" value="5-PHOSPHATASE, PUTATIVE (AFU_ORTHOLOGUE AFUA_5G07600)-RELATED"/>
    <property type="match status" value="1"/>
</dbReference>
<evidence type="ECO:0000313" key="3">
    <source>
        <dbReference type="Proteomes" id="UP001345013"/>
    </source>
</evidence>
<dbReference type="Pfam" id="PF22669">
    <property type="entry name" value="Exo_endo_phos2"/>
    <property type="match status" value="1"/>
</dbReference>
<evidence type="ECO:0000259" key="1">
    <source>
        <dbReference type="SMART" id="SM00128"/>
    </source>
</evidence>
<sequence>MAGRGSRSAKDSDLADVANVVCNVQQQQARATHRLHRKVIAPGAAVNMGDLKLYVVTFNCARALIEPDVFGSHILQGWEDPTSSNVPLPDIVVLNLQEIAPLSYAFLGNNFVKPYFDRFRQAVQVATQQQSTEGAENGFKYFNVIARHIGLTAIMVFVRDDLVDEIEIVNMAEVGVGLSEMGNKGAIGARIGWKVSDTEDLVYTTFVSAHLAPFEAEMLRRNQDYTDIAKRLVFSLEDAREWRRAQQGAENVPLLGGETTERADLAAGNKGMYSNDTYLFFAGDLNYRTALTTPGREDFELFPQPCNDVGAALHYSHLLDKDQLSQQLHQRKTLHGLTEQEVNFPPTYKYHLNEDEPVLFDKDMQEWKWAKHRWPSWCDRIFYCPTYVQAGKYSSLPLFRTSDHRPVALSASVPLKPFPSNFDLAEQAPGPLDQHYKSKRDTARRKEIVVGVAAYLATTWEGNYLLLGTIVFVLGSMWVAQSPMS</sequence>
<dbReference type="InterPro" id="IPR000300">
    <property type="entry name" value="IPPc"/>
</dbReference>
<dbReference type="Proteomes" id="UP001345013">
    <property type="component" value="Unassembled WGS sequence"/>
</dbReference>
<accession>A0ABR0JVM4</accession>
<comment type="caution">
    <text evidence="2">The sequence shown here is derived from an EMBL/GenBank/DDBJ whole genome shotgun (WGS) entry which is preliminary data.</text>
</comment>
<protein>
    <recommendedName>
        <fullName evidence="1">Inositol polyphosphate-related phosphatase domain-containing protein</fullName>
    </recommendedName>
</protein>
<name>A0ABR0JVM4_9EURO</name>
<dbReference type="PANTHER" id="PTHR11200">
    <property type="entry name" value="INOSITOL 5-PHOSPHATASE"/>
    <property type="match status" value="1"/>
</dbReference>
<evidence type="ECO:0000313" key="2">
    <source>
        <dbReference type="EMBL" id="KAK5072301.1"/>
    </source>
</evidence>
<keyword evidence="3" id="KW-1185">Reference proteome</keyword>
<reference evidence="2 3" key="1">
    <citation type="submission" date="2023-08" db="EMBL/GenBank/DDBJ databases">
        <title>Black Yeasts Isolated from many extreme environments.</title>
        <authorList>
            <person name="Coleine C."/>
            <person name="Stajich J.E."/>
            <person name="Selbmann L."/>
        </authorList>
    </citation>
    <scope>NUCLEOTIDE SEQUENCE [LARGE SCALE GENOMIC DNA]</scope>
    <source>
        <strain evidence="2 3">CCFEE 5885</strain>
    </source>
</reference>
<proteinExistence type="predicted"/>
<dbReference type="InterPro" id="IPR046985">
    <property type="entry name" value="IP5"/>
</dbReference>
<dbReference type="InterPro" id="IPR036691">
    <property type="entry name" value="Endo/exonu/phosph_ase_sf"/>
</dbReference>
<dbReference type="SMART" id="SM00128">
    <property type="entry name" value="IPPc"/>
    <property type="match status" value="1"/>
</dbReference>
<organism evidence="2 3">
    <name type="scientific">Lithohypha guttulata</name>
    <dbReference type="NCBI Taxonomy" id="1690604"/>
    <lineage>
        <taxon>Eukaryota</taxon>
        <taxon>Fungi</taxon>
        <taxon>Dikarya</taxon>
        <taxon>Ascomycota</taxon>
        <taxon>Pezizomycotina</taxon>
        <taxon>Eurotiomycetes</taxon>
        <taxon>Chaetothyriomycetidae</taxon>
        <taxon>Chaetothyriales</taxon>
        <taxon>Trichomeriaceae</taxon>
        <taxon>Lithohypha</taxon>
    </lineage>
</organism>